<dbReference type="AlphaFoldDB" id="A0A9Q3BCI7"/>
<organism evidence="1 2">
    <name type="scientific">Austropuccinia psidii MF-1</name>
    <dbReference type="NCBI Taxonomy" id="1389203"/>
    <lineage>
        <taxon>Eukaryota</taxon>
        <taxon>Fungi</taxon>
        <taxon>Dikarya</taxon>
        <taxon>Basidiomycota</taxon>
        <taxon>Pucciniomycotina</taxon>
        <taxon>Pucciniomycetes</taxon>
        <taxon>Pucciniales</taxon>
        <taxon>Sphaerophragmiaceae</taxon>
        <taxon>Austropuccinia</taxon>
    </lineage>
</organism>
<evidence type="ECO:0000313" key="1">
    <source>
        <dbReference type="EMBL" id="MBW0462572.1"/>
    </source>
</evidence>
<reference evidence="1" key="1">
    <citation type="submission" date="2021-03" db="EMBL/GenBank/DDBJ databases">
        <title>Draft genome sequence of rust myrtle Austropuccinia psidii MF-1, a brazilian biotype.</title>
        <authorList>
            <person name="Quecine M.C."/>
            <person name="Pachon D.M.R."/>
            <person name="Bonatelli M.L."/>
            <person name="Correr F.H."/>
            <person name="Franceschini L.M."/>
            <person name="Leite T.F."/>
            <person name="Margarido G.R.A."/>
            <person name="Almeida C.A."/>
            <person name="Ferrarezi J.A."/>
            <person name="Labate C.A."/>
        </authorList>
    </citation>
    <scope>NUCLEOTIDE SEQUENCE</scope>
    <source>
        <strain evidence="1">MF-1</strain>
    </source>
</reference>
<evidence type="ECO:0000313" key="2">
    <source>
        <dbReference type="Proteomes" id="UP000765509"/>
    </source>
</evidence>
<dbReference type="Proteomes" id="UP000765509">
    <property type="component" value="Unassembled WGS sequence"/>
</dbReference>
<comment type="caution">
    <text evidence="1">The sequence shown here is derived from an EMBL/GenBank/DDBJ whole genome shotgun (WGS) entry which is preliminary data.</text>
</comment>
<name>A0A9Q3BCI7_9BASI</name>
<proteinExistence type="predicted"/>
<dbReference type="EMBL" id="AVOT02000377">
    <property type="protein sequence ID" value="MBW0462572.1"/>
    <property type="molecule type" value="Genomic_DNA"/>
</dbReference>
<keyword evidence="2" id="KW-1185">Reference proteome</keyword>
<sequence>MTKYLQMLLDKKLVIFASILDACFRLRFFENHNSTLEHSGTSASQFPTMFKEEARNYSEGPTPAPHNTKNEASGLFDKMYPAAVPVGRTLENEIIPSFCKPTKPK</sequence>
<accession>A0A9Q3BCI7</accession>
<gene>
    <name evidence="1" type="ORF">O181_002287</name>
</gene>
<protein>
    <submittedName>
        <fullName evidence="1">Uncharacterized protein</fullName>
    </submittedName>
</protein>
<dbReference type="OrthoDB" id="1607513at2759"/>